<dbReference type="InterPro" id="IPR017853">
    <property type="entry name" value="GH"/>
</dbReference>
<reference evidence="5 6" key="1">
    <citation type="submission" date="2024-09" db="EMBL/GenBank/DDBJ databases">
        <authorList>
            <person name="Lee S.D."/>
        </authorList>
    </citation>
    <scope>NUCLEOTIDE SEQUENCE [LARGE SCALE GENOMIC DNA]</scope>
    <source>
        <strain evidence="5 6">N8-3</strain>
    </source>
</reference>
<feature type="signal peptide" evidence="4">
    <location>
        <begin position="1"/>
        <end position="35"/>
    </location>
</feature>
<sequence length="310" mass="32570">MDTTVRPGLRTSFAAASITVAALALSALSAGTASAAPTPSTTGTPSYARAMNGQMVAVSNYRPNTPVHPEAITHPGLDSMGSTVAAHETSLAPAAVTPAAVPQLPGIDVSSYQGNINWTAVAPHIDFSYAKASEGTYNTNPDFTNQYNGPYNAGVIRGSYHFAIPNNSSGSVQADYFIAHGGGWSGDGKTLPGALDIEYNPYGAECYGLSQASMVSWIWSFVNEYAAREHAYPVIYTTTNWWSTCTGNNSGFAAYDPLWIANYSASGGGTLPSGWGYYTFWQYADSGSQPGDQDVFNGAYTQLQAIAAKG</sequence>
<proteinExistence type="inferred from homology"/>
<evidence type="ECO:0000313" key="6">
    <source>
        <dbReference type="Proteomes" id="UP001592531"/>
    </source>
</evidence>
<name>A0ABV6VPS2_9ACTN</name>
<dbReference type="RefSeq" id="WP_380531521.1">
    <property type="nucleotide sequence ID" value="NZ_JBHFAB010000002.1"/>
</dbReference>
<dbReference type="Proteomes" id="UP001592531">
    <property type="component" value="Unassembled WGS sequence"/>
</dbReference>
<dbReference type="PANTHER" id="PTHR34135:SF2">
    <property type="entry name" value="LYSOZYME"/>
    <property type="match status" value="1"/>
</dbReference>
<dbReference type="Pfam" id="PF01183">
    <property type="entry name" value="Glyco_hydro_25"/>
    <property type="match status" value="1"/>
</dbReference>
<dbReference type="Gene3D" id="3.20.20.80">
    <property type="entry name" value="Glycosidases"/>
    <property type="match status" value="1"/>
</dbReference>
<dbReference type="InterPro" id="IPR002053">
    <property type="entry name" value="Glyco_hydro_25"/>
</dbReference>
<keyword evidence="6" id="KW-1185">Reference proteome</keyword>
<organism evidence="5 6">
    <name type="scientific">Streptacidiphilus cavernicola</name>
    <dbReference type="NCBI Taxonomy" id="3342716"/>
    <lineage>
        <taxon>Bacteria</taxon>
        <taxon>Bacillati</taxon>
        <taxon>Actinomycetota</taxon>
        <taxon>Actinomycetes</taxon>
        <taxon>Kitasatosporales</taxon>
        <taxon>Streptomycetaceae</taxon>
        <taxon>Streptacidiphilus</taxon>
    </lineage>
</organism>
<dbReference type="SMART" id="SM00641">
    <property type="entry name" value="Glyco_25"/>
    <property type="match status" value="1"/>
</dbReference>
<evidence type="ECO:0000256" key="3">
    <source>
        <dbReference type="ARBA" id="ARBA00023295"/>
    </source>
</evidence>
<evidence type="ECO:0000256" key="1">
    <source>
        <dbReference type="ARBA" id="ARBA00010646"/>
    </source>
</evidence>
<dbReference type="PANTHER" id="PTHR34135">
    <property type="entry name" value="LYSOZYME"/>
    <property type="match status" value="1"/>
</dbReference>
<keyword evidence="2" id="KW-0378">Hydrolase</keyword>
<protein>
    <submittedName>
        <fullName evidence="5">GH25 family lysozyme</fullName>
    </submittedName>
</protein>
<comment type="similarity">
    <text evidence="1">Belongs to the glycosyl hydrolase 25 family.</text>
</comment>
<dbReference type="EMBL" id="JBHFAB010000002">
    <property type="protein sequence ID" value="MFC1415567.1"/>
    <property type="molecule type" value="Genomic_DNA"/>
</dbReference>
<evidence type="ECO:0000313" key="5">
    <source>
        <dbReference type="EMBL" id="MFC1415567.1"/>
    </source>
</evidence>
<evidence type="ECO:0000256" key="4">
    <source>
        <dbReference type="SAM" id="SignalP"/>
    </source>
</evidence>
<dbReference type="PROSITE" id="PS51904">
    <property type="entry name" value="GLYCOSYL_HYDROL_F25_2"/>
    <property type="match status" value="1"/>
</dbReference>
<accession>A0ABV6VPS2</accession>
<evidence type="ECO:0000256" key="2">
    <source>
        <dbReference type="ARBA" id="ARBA00022801"/>
    </source>
</evidence>
<feature type="chain" id="PRO_5045808980" evidence="4">
    <location>
        <begin position="36"/>
        <end position="310"/>
    </location>
</feature>
<keyword evidence="3" id="KW-0326">Glycosidase</keyword>
<gene>
    <name evidence="5" type="ORF">ACEZDE_02760</name>
</gene>
<dbReference type="SUPFAM" id="SSF51445">
    <property type="entry name" value="(Trans)glycosidases"/>
    <property type="match status" value="1"/>
</dbReference>
<dbReference type="InterPro" id="IPR018077">
    <property type="entry name" value="Glyco_hydro_fam25_subgr"/>
</dbReference>
<comment type="caution">
    <text evidence="5">The sequence shown here is derived from an EMBL/GenBank/DDBJ whole genome shotgun (WGS) entry which is preliminary data.</text>
</comment>
<keyword evidence="4" id="KW-0732">Signal</keyword>